<reference evidence="1 2" key="1">
    <citation type="submission" date="2021-06" db="EMBL/GenBank/DDBJ databases">
        <title>Caerostris extrusa draft genome.</title>
        <authorList>
            <person name="Kono N."/>
            <person name="Arakawa K."/>
        </authorList>
    </citation>
    <scope>NUCLEOTIDE SEQUENCE [LARGE SCALE GENOMIC DNA]</scope>
</reference>
<evidence type="ECO:0000313" key="2">
    <source>
        <dbReference type="Proteomes" id="UP001054945"/>
    </source>
</evidence>
<gene>
    <name evidence="1" type="ORF">CEXT_336331</name>
</gene>
<sequence length="85" mass="9348">MNIFTAISFRAEKKTPGLIPSVTLVPPSLQLGLNGLFCMPDSSAKVLLDHCSYWDRTTGPIEKDWMLLTKLQATSRATKARHSGS</sequence>
<proteinExistence type="predicted"/>
<keyword evidence="2" id="KW-1185">Reference proteome</keyword>
<protein>
    <submittedName>
        <fullName evidence="1">Uncharacterized protein</fullName>
    </submittedName>
</protein>
<organism evidence="1 2">
    <name type="scientific">Caerostris extrusa</name>
    <name type="common">Bark spider</name>
    <name type="synonym">Caerostris bankana</name>
    <dbReference type="NCBI Taxonomy" id="172846"/>
    <lineage>
        <taxon>Eukaryota</taxon>
        <taxon>Metazoa</taxon>
        <taxon>Ecdysozoa</taxon>
        <taxon>Arthropoda</taxon>
        <taxon>Chelicerata</taxon>
        <taxon>Arachnida</taxon>
        <taxon>Araneae</taxon>
        <taxon>Araneomorphae</taxon>
        <taxon>Entelegynae</taxon>
        <taxon>Araneoidea</taxon>
        <taxon>Araneidae</taxon>
        <taxon>Caerostris</taxon>
    </lineage>
</organism>
<evidence type="ECO:0000313" key="1">
    <source>
        <dbReference type="EMBL" id="GIY62874.1"/>
    </source>
</evidence>
<dbReference type="AlphaFoldDB" id="A0AAV4UYR2"/>
<accession>A0AAV4UYR2</accession>
<name>A0AAV4UYR2_CAEEX</name>
<dbReference type="Proteomes" id="UP001054945">
    <property type="component" value="Unassembled WGS sequence"/>
</dbReference>
<comment type="caution">
    <text evidence="1">The sequence shown here is derived from an EMBL/GenBank/DDBJ whole genome shotgun (WGS) entry which is preliminary data.</text>
</comment>
<dbReference type="EMBL" id="BPLR01013679">
    <property type="protein sequence ID" value="GIY62874.1"/>
    <property type="molecule type" value="Genomic_DNA"/>
</dbReference>